<dbReference type="PROSITE" id="PS00937">
    <property type="entry name" value="RIBOSOMAL_L20"/>
    <property type="match status" value="1"/>
</dbReference>
<evidence type="ECO:0000256" key="6">
    <source>
        <dbReference type="ARBA" id="ARBA00035172"/>
    </source>
</evidence>
<dbReference type="Pfam" id="PF00453">
    <property type="entry name" value="Ribosomal_L20"/>
    <property type="match status" value="1"/>
</dbReference>
<keyword evidence="4 7" id="KW-0689">Ribosomal protein</keyword>
<dbReference type="Gene3D" id="6.10.160.10">
    <property type="match status" value="1"/>
</dbReference>
<dbReference type="RefSeq" id="WP_405274953.1">
    <property type="nucleotide sequence ID" value="NZ_CP144380.1"/>
</dbReference>
<dbReference type="GO" id="GO:0005840">
    <property type="term" value="C:ribosome"/>
    <property type="evidence" value="ECO:0007669"/>
    <property type="project" value="UniProtKB-KW"/>
</dbReference>
<dbReference type="InterPro" id="IPR035566">
    <property type="entry name" value="Ribosomal_protein_bL20_C"/>
</dbReference>
<dbReference type="PANTHER" id="PTHR10986">
    <property type="entry name" value="39S RIBOSOMAL PROTEIN L20"/>
    <property type="match status" value="1"/>
</dbReference>
<dbReference type="CDD" id="cd07026">
    <property type="entry name" value="Ribosomal_L20"/>
    <property type="match status" value="1"/>
</dbReference>
<evidence type="ECO:0000256" key="5">
    <source>
        <dbReference type="ARBA" id="ARBA00023274"/>
    </source>
</evidence>
<proteinExistence type="inferred from homology"/>
<dbReference type="Proteomes" id="UP001484239">
    <property type="component" value="Unassembled WGS sequence"/>
</dbReference>
<evidence type="ECO:0000256" key="3">
    <source>
        <dbReference type="ARBA" id="ARBA00022884"/>
    </source>
</evidence>
<evidence type="ECO:0000256" key="8">
    <source>
        <dbReference type="RuleBase" id="RU000560"/>
    </source>
</evidence>
<evidence type="ECO:0000313" key="9">
    <source>
        <dbReference type="EMBL" id="MEK9500415.1"/>
    </source>
</evidence>
<dbReference type="InterPro" id="IPR049946">
    <property type="entry name" value="RIBOSOMAL_L20_CS"/>
</dbReference>
<comment type="function">
    <text evidence="7 8">Binds directly to 23S ribosomal RNA and is necessary for the in vitro assembly process of the 50S ribosomal subunit. It is not involved in the protein synthesizing functions of that subunit.</text>
</comment>
<comment type="similarity">
    <text evidence="1 7 8">Belongs to the bacterial ribosomal protein bL20 family.</text>
</comment>
<dbReference type="Gene3D" id="1.10.1900.20">
    <property type="entry name" value="Ribosomal protein L20"/>
    <property type="match status" value="1"/>
</dbReference>
<accession>A0ABU9E6P3</accession>
<evidence type="ECO:0000256" key="7">
    <source>
        <dbReference type="HAMAP-Rule" id="MF_00382"/>
    </source>
</evidence>
<organism evidence="9 10">
    <name type="scientific">Gaopeijia maritima</name>
    <dbReference type="NCBI Taxonomy" id="3119007"/>
    <lineage>
        <taxon>Bacteria</taxon>
        <taxon>Pseudomonadati</taxon>
        <taxon>Gemmatimonadota</taxon>
        <taxon>Longimicrobiia</taxon>
        <taxon>Gaopeijiales</taxon>
        <taxon>Gaopeijiaceae</taxon>
        <taxon>Gaopeijia</taxon>
    </lineage>
</organism>
<dbReference type="EMBL" id="JBBHLI010000002">
    <property type="protein sequence ID" value="MEK9500415.1"/>
    <property type="molecule type" value="Genomic_DNA"/>
</dbReference>
<gene>
    <name evidence="7 9" type="primary">rplT</name>
    <name evidence="9" type="ORF">WI372_05460</name>
</gene>
<dbReference type="PRINTS" id="PR00062">
    <property type="entry name" value="RIBOSOMALL20"/>
</dbReference>
<dbReference type="InterPro" id="IPR005813">
    <property type="entry name" value="Ribosomal_bL20"/>
</dbReference>
<comment type="caution">
    <text evidence="9">The sequence shown here is derived from an EMBL/GenBank/DDBJ whole genome shotgun (WGS) entry which is preliminary data.</text>
</comment>
<sequence length="121" mass="13854">MPRTKGAVPRNARKKKIFKAAKGYFGGRKNLYRTAKDAVEKGWEHAYRDRKKKKRNFRRLWIARINAASREHDMSYSRFMNGLSRAGVELDRKALADLAVRSPEAFAALVDRAKESLAEAS</sequence>
<evidence type="ECO:0000313" key="10">
    <source>
        <dbReference type="Proteomes" id="UP001484239"/>
    </source>
</evidence>
<protein>
    <recommendedName>
        <fullName evidence="6 7">Large ribosomal subunit protein bL20</fullName>
    </recommendedName>
</protein>
<name>A0ABU9E6P3_9BACT</name>
<reference evidence="9 10" key="1">
    <citation type="submission" date="2024-02" db="EMBL/GenBank/DDBJ databases">
        <title>A novel Gemmatimonadota bacterium.</title>
        <authorList>
            <person name="Du Z.-J."/>
            <person name="Ye Y.-Q."/>
        </authorList>
    </citation>
    <scope>NUCLEOTIDE SEQUENCE [LARGE SCALE GENOMIC DNA]</scope>
    <source>
        <strain evidence="9 10">DH-20</strain>
    </source>
</reference>
<dbReference type="HAMAP" id="MF_00382">
    <property type="entry name" value="Ribosomal_bL20"/>
    <property type="match status" value="1"/>
</dbReference>
<keyword evidence="2 7" id="KW-0699">rRNA-binding</keyword>
<evidence type="ECO:0000256" key="2">
    <source>
        <dbReference type="ARBA" id="ARBA00022730"/>
    </source>
</evidence>
<keyword evidence="10" id="KW-1185">Reference proteome</keyword>
<evidence type="ECO:0000256" key="1">
    <source>
        <dbReference type="ARBA" id="ARBA00007698"/>
    </source>
</evidence>
<keyword evidence="3 7" id="KW-0694">RNA-binding</keyword>
<keyword evidence="5 7" id="KW-0687">Ribonucleoprotein</keyword>
<evidence type="ECO:0000256" key="4">
    <source>
        <dbReference type="ARBA" id="ARBA00022980"/>
    </source>
</evidence>
<dbReference type="SUPFAM" id="SSF74731">
    <property type="entry name" value="Ribosomal protein L20"/>
    <property type="match status" value="1"/>
</dbReference>
<dbReference type="NCBIfam" id="TIGR01032">
    <property type="entry name" value="rplT_bact"/>
    <property type="match status" value="1"/>
</dbReference>